<dbReference type="EMBL" id="QRCM01000001">
    <property type="protein sequence ID" value="TXG89786.1"/>
    <property type="molecule type" value="Genomic_DNA"/>
</dbReference>
<reference evidence="1 2" key="1">
    <citation type="submission" date="2018-07" db="EMBL/GenBank/DDBJ databases">
        <title>Genome sequence of Rhodococcus rhodnii ATCC 35071 from Rhodnius prolixus.</title>
        <authorList>
            <person name="Patel V."/>
            <person name="Vogel K.J."/>
        </authorList>
    </citation>
    <scope>NUCLEOTIDE SEQUENCE [LARGE SCALE GENOMIC DNA]</scope>
    <source>
        <strain evidence="1 2">ATCC 35071</strain>
    </source>
</reference>
<gene>
    <name evidence="1" type="ORF">DW322_05615</name>
</gene>
<dbReference type="Pfam" id="PF06754">
    <property type="entry name" value="PhnG"/>
    <property type="match status" value="1"/>
</dbReference>
<name>A0A6P2CEY0_9NOCA</name>
<protein>
    <submittedName>
        <fullName evidence="1">Phosphonate metabolism protein PhnG</fullName>
    </submittedName>
</protein>
<dbReference type="Proteomes" id="UP000471120">
    <property type="component" value="Unassembled WGS sequence"/>
</dbReference>
<comment type="caution">
    <text evidence="1">The sequence shown here is derived from an EMBL/GenBank/DDBJ whole genome shotgun (WGS) entry which is preliminary data.</text>
</comment>
<dbReference type="GO" id="GO:0015716">
    <property type="term" value="P:organic phosphonate transport"/>
    <property type="evidence" value="ECO:0007669"/>
    <property type="project" value="InterPro"/>
</dbReference>
<evidence type="ECO:0000313" key="2">
    <source>
        <dbReference type="Proteomes" id="UP000471120"/>
    </source>
</evidence>
<evidence type="ECO:0000313" key="1">
    <source>
        <dbReference type="EMBL" id="TXG89786.1"/>
    </source>
</evidence>
<dbReference type="RefSeq" id="WP_010837818.1">
    <property type="nucleotide sequence ID" value="NZ_QRCM01000001.1"/>
</dbReference>
<organism evidence="1 2">
    <name type="scientific">Rhodococcus rhodnii</name>
    <dbReference type="NCBI Taxonomy" id="38312"/>
    <lineage>
        <taxon>Bacteria</taxon>
        <taxon>Bacillati</taxon>
        <taxon>Actinomycetota</taxon>
        <taxon>Actinomycetes</taxon>
        <taxon>Mycobacteriales</taxon>
        <taxon>Nocardiaceae</taxon>
        <taxon>Rhodococcus</taxon>
    </lineage>
</organism>
<dbReference type="AlphaFoldDB" id="A0A6P2CEY0"/>
<dbReference type="InterPro" id="IPR009609">
    <property type="entry name" value="Phosphonate_metab_PhnG"/>
</dbReference>
<sequence>MTSEVLSRERITELLAAATEDELVALADECLSDGAEFTVLTAPEVGSIAARVREPICHDHFFLGDVLACRAEVTLAGVRGWAMRLGDEKAATLAAAICDAEVQGGRGAEPSIRELCERVAQRLAASERAEWAQLEPTVVRFEEL</sequence>
<dbReference type="GO" id="GO:0019634">
    <property type="term" value="P:organic phosphonate metabolic process"/>
    <property type="evidence" value="ECO:0007669"/>
    <property type="project" value="InterPro"/>
</dbReference>
<accession>A0A6P2CEY0</accession>
<proteinExistence type="predicted"/>